<protein>
    <recommendedName>
        <fullName evidence="3">LTD domain-containing protein</fullName>
    </recommendedName>
</protein>
<dbReference type="SUPFAM" id="SSF74853">
    <property type="entry name" value="Lamin A/C globular tail domain"/>
    <property type="match status" value="1"/>
</dbReference>
<dbReference type="Gene3D" id="2.60.40.1260">
    <property type="entry name" value="Lamin Tail domain"/>
    <property type="match status" value="1"/>
</dbReference>
<evidence type="ECO:0000313" key="4">
    <source>
        <dbReference type="Ensembl" id="ENSECRP00000008144.1"/>
    </source>
</evidence>
<evidence type="ECO:0000256" key="2">
    <source>
        <dbReference type="SAM" id="MobiDB-lite"/>
    </source>
</evidence>
<dbReference type="InterPro" id="IPR042840">
    <property type="entry name" value="LMNTD1"/>
</dbReference>
<reference evidence="4" key="2">
    <citation type="submission" date="2025-08" db="UniProtKB">
        <authorList>
            <consortium name="Ensembl"/>
        </authorList>
    </citation>
    <scope>IDENTIFICATION</scope>
</reference>
<feature type="region of interest" description="Disordered" evidence="2">
    <location>
        <begin position="372"/>
        <end position="468"/>
    </location>
</feature>
<proteinExistence type="predicted"/>
<reference evidence="4" key="3">
    <citation type="submission" date="2025-09" db="UniProtKB">
        <authorList>
            <consortium name="Ensembl"/>
        </authorList>
    </citation>
    <scope>IDENTIFICATION</scope>
</reference>
<dbReference type="AlphaFoldDB" id="A0A8C4RX73"/>
<dbReference type="PANTHER" id="PTHR47012">
    <property type="entry name" value="LAMIN TAIL DOMAIN-CONTAINING PROTEIN 1"/>
    <property type="match status" value="1"/>
</dbReference>
<dbReference type="PANTHER" id="PTHR47012:SF3">
    <property type="entry name" value="LAMIN TAIL DOMAIN CONTAINING 1"/>
    <property type="match status" value="1"/>
</dbReference>
<dbReference type="InterPro" id="IPR036415">
    <property type="entry name" value="Lamin_tail_dom_sf"/>
</dbReference>
<name>A0A8C4RX73_ERPCA</name>
<organism evidence="4 5">
    <name type="scientific">Erpetoichthys calabaricus</name>
    <name type="common">Rope fish</name>
    <name type="synonym">Calamoichthys calabaricus</name>
    <dbReference type="NCBI Taxonomy" id="27687"/>
    <lineage>
        <taxon>Eukaryota</taxon>
        <taxon>Metazoa</taxon>
        <taxon>Chordata</taxon>
        <taxon>Craniata</taxon>
        <taxon>Vertebrata</taxon>
        <taxon>Euteleostomi</taxon>
        <taxon>Actinopterygii</taxon>
        <taxon>Polypteriformes</taxon>
        <taxon>Polypteridae</taxon>
        <taxon>Erpetoichthys</taxon>
    </lineage>
</organism>
<dbReference type="GeneTree" id="ENSGT00940000168319"/>
<evidence type="ECO:0000313" key="5">
    <source>
        <dbReference type="Proteomes" id="UP000694620"/>
    </source>
</evidence>
<dbReference type="Proteomes" id="UP000694620">
    <property type="component" value="Chromosome 1"/>
</dbReference>
<sequence>MPHPASAVENVANGTREVFYKANHPQLSQHLNDCIRIVKSLRNQQTQFDSTAPLSEWLEEKIIAIQHLYESEIQALHEKLRQLSHEKARMELNNFHACQTALNYENRISTMNSELFRRDEELRNLRLLLKENVNKGRSSSSVSMSSVYDLGSSDREELSQRFEEAKDRYENEYFHRLQLQDEVQMLKQKLELQEGFYSQESQKMRERISGSELYILQLEEQLAELKRKQTGLEEKVGETNAADETQPMWFNKEAEKDFSENLLDSSMQQISDQVYQEKTGKDNLQQQLQELTGEFTALETMLLHEESNNRSLIERLQQERMKDQQQIQILEARLEGMQNQLLNKMKKTDHMESKGGQMQRRTDYFQDIRNEEDNSDRTGISVAPVKPVRPSTSSGIQRTRRQKDIDDFEGLEPHHRSFSVPPSLGQKTDDTEQEMASLFIEPKEKSRSSAASEKKSRPSTAQDYNNTTSCATGNIKIVEVSTKGIFIKLVNTSEQEEDIGGYVLQQNVRGHPVAIFKFPPRLRMNATSTVTVWSAASRVSHNPPVDFLWKEQNLFGTGTECTTILCKPNG</sequence>
<dbReference type="PROSITE" id="PS51841">
    <property type="entry name" value="LTD"/>
    <property type="match status" value="1"/>
</dbReference>
<evidence type="ECO:0000256" key="1">
    <source>
        <dbReference type="SAM" id="Coils"/>
    </source>
</evidence>
<keyword evidence="5" id="KW-1185">Reference proteome</keyword>
<keyword evidence="1" id="KW-0175">Coiled coil</keyword>
<dbReference type="InterPro" id="IPR001322">
    <property type="entry name" value="Lamin_tail_dom"/>
</dbReference>
<dbReference type="GO" id="GO:0005635">
    <property type="term" value="C:nuclear envelope"/>
    <property type="evidence" value="ECO:0007669"/>
    <property type="project" value="TreeGrafter"/>
</dbReference>
<reference evidence="4" key="1">
    <citation type="submission" date="2021-06" db="EMBL/GenBank/DDBJ databases">
        <authorList>
            <consortium name="Wellcome Sanger Institute Data Sharing"/>
        </authorList>
    </citation>
    <scope>NUCLEOTIDE SEQUENCE [LARGE SCALE GENOMIC DNA]</scope>
</reference>
<dbReference type="Ensembl" id="ENSECRT00000008276.1">
    <property type="protein sequence ID" value="ENSECRP00000008144.1"/>
    <property type="gene ID" value="ENSECRG00000005430.1"/>
</dbReference>
<evidence type="ECO:0000259" key="3">
    <source>
        <dbReference type="PROSITE" id="PS51841"/>
    </source>
</evidence>
<feature type="domain" description="LTD" evidence="3">
    <location>
        <begin position="463"/>
        <end position="570"/>
    </location>
</feature>
<accession>A0A8C4RX73</accession>
<feature type="coiled-coil region" evidence="1">
    <location>
        <begin position="208"/>
        <end position="242"/>
    </location>
</feature>
<dbReference type="GO" id="GO:0005737">
    <property type="term" value="C:cytoplasm"/>
    <property type="evidence" value="ECO:0007669"/>
    <property type="project" value="TreeGrafter"/>
</dbReference>
<dbReference type="Gene3D" id="1.20.5.1160">
    <property type="entry name" value="Vasodilator-stimulated phosphoprotein"/>
    <property type="match status" value="1"/>
</dbReference>
<feature type="compositionally biased region" description="Basic and acidic residues" evidence="2">
    <location>
        <begin position="441"/>
        <end position="456"/>
    </location>
</feature>
<feature type="coiled-coil region" evidence="1">
    <location>
        <begin position="66"/>
        <end position="93"/>
    </location>
</feature>
<dbReference type="Pfam" id="PF00932">
    <property type="entry name" value="LTD"/>
    <property type="match status" value="1"/>
</dbReference>
<feature type="coiled-coil region" evidence="1">
    <location>
        <begin position="281"/>
        <end position="347"/>
    </location>
</feature>